<dbReference type="RefSeq" id="XP_016645812.1">
    <property type="nucleotide sequence ID" value="XM_016784696.1"/>
</dbReference>
<evidence type="ECO:0000256" key="2">
    <source>
        <dbReference type="SAM" id="MobiDB-lite"/>
    </source>
</evidence>
<dbReference type="GO" id="GO:0008168">
    <property type="term" value="F:methyltransferase activity"/>
    <property type="evidence" value="ECO:0007669"/>
    <property type="project" value="TreeGrafter"/>
</dbReference>
<comment type="caution">
    <text evidence="3">The sequence shown here is derived from an EMBL/GenBank/DDBJ whole genome shotgun (WGS) entry which is preliminary data.</text>
</comment>
<name>A0A084GFA1_PSEDA</name>
<feature type="region of interest" description="Disordered" evidence="2">
    <location>
        <begin position="340"/>
        <end position="383"/>
    </location>
</feature>
<dbReference type="SUPFAM" id="SSF53335">
    <property type="entry name" value="S-adenosyl-L-methionine-dependent methyltransferases"/>
    <property type="match status" value="1"/>
</dbReference>
<evidence type="ECO:0000313" key="4">
    <source>
        <dbReference type="Proteomes" id="UP000028545"/>
    </source>
</evidence>
<dbReference type="InterPro" id="IPR029063">
    <property type="entry name" value="SAM-dependent_MTases_sf"/>
</dbReference>
<dbReference type="OMA" id="EEWHRTH"/>
<dbReference type="Pfam" id="PF13489">
    <property type="entry name" value="Methyltransf_23"/>
    <property type="match status" value="1"/>
</dbReference>
<dbReference type="AlphaFoldDB" id="A0A084GFA1"/>
<keyword evidence="4" id="KW-1185">Reference proteome</keyword>
<protein>
    <recommendedName>
        <fullName evidence="5">Methyltransferase domain-containing protein</fullName>
    </recommendedName>
</protein>
<proteinExistence type="inferred from homology"/>
<feature type="compositionally biased region" description="Polar residues" evidence="2">
    <location>
        <begin position="343"/>
        <end position="370"/>
    </location>
</feature>
<feature type="compositionally biased region" description="Low complexity" evidence="2">
    <location>
        <begin position="371"/>
        <end position="383"/>
    </location>
</feature>
<dbReference type="OrthoDB" id="2013972at2759"/>
<evidence type="ECO:0000256" key="1">
    <source>
        <dbReference type="ARBA" id="ARBA00038158"/>
    </source>
</evidence>
<dbReference type="HOGENOM" id="CLU_010595_2_0_1"/>
<dbReference type="VEuPathDB" id="FungiDB:SAPIO_CDS1419"/>
<dbReference type="CDD" id="cd02440">
    <property type="entry name" value="AdoMet_MTases"/>
    <property type="match status" value="1"/>
</dbReference>
<reference evidence="3 4" key="1">
    <citation type="journal article" date="2014" name="Genome Announc.">
        <title>Draft genome sequence of the pathogenic fungus Scedosporium apiospermum.</title>
        <authorList>
            <person name="Vandeputte P."/>
            <person name="Ghamrawi S."/>
            <person name="Rechenmann M."/>
            <person name="Iltis A."/>
            <person name="Giraud S."/>
            <person name="Fleury M."/>
            <person name="Thornton C."/>
            <person name="Delhaes L."/>
            <person name="Meyer W."/>
            <person name="Papon N."/>
            <person name="Bouchara J.P."/>
        </authorList>
    </citation>
    <scope>NUCLEOTIDE SEQUENCE [LARGE SCALE GENOMIC DNA]</scope>
    <source>
        <strain evidence="3 4">IHEM 14462</strain>
    </source>
</reference>
<dbReference type="Gene3D" id="3.40.50.150">
    <property type="entry name" value="Vaccinia Virus protein VP39"/>
    <property type="match status" value="1"/>
</dbReference>
<dbReference type="KEGG" id="sapo:SAPIO_CDS1419"/>
<dbReference type="PANTHER" id="PTHR43591">
    <property type="entry name" value="METHYLTRANSFERASE"/>
    <property type="match status" value="1"/>
</dbReference>
<organism evidence="3 4">
    <name type="scientific">Pseudallescheria apiosperma</name>
    <name type="common">Scedosporium apiospermum</name>
    <dbReference type="NCBI Taxonomy" id="563466"/>
    <lineage>
        <taxon>Eukaryota</taxon>
        <taxon>Fungi</taxon>
        <taxon>Dikarya</taxon>
        <taxon>Ascomycota</taxon>
        <taxon>Pezizomycotina</taxon>
        <taxon>Sordariomycetes</taxon>
        <taxon>Hypocreomycetidae</taxon>
        <taxon>Microascales</taxon>
        <taxon>Microascaceae</taxon>
        <taxon>Scedosporium</taxon>
    </lineage>
</organism>
<comment type="similarity">
    <text evidence="1">Belongs to the methyltransferase superfamily. LaeA methyltransferase family.</text>
</comment>
<dbReference type="GeneID" id="27720491"/>
<dbReference type="EMBL" id="JOWA01000055">
    <property type="protein sequence ID" value="KEZ46013.1"/>
    <property type="molecule type" value="Genomic_DNA"/>
</dbReference>
<gene>
    <name evidence="3" type="ORF">SAPIO_CDS1419</name>
</gene>
<dbReference type="PANTHER" id="PTHR43591:SF24">
    <property type="entry name" value="2-METHOXY-6-POLYPRENYL-1,4-BENZOQUINOL METHYLASE, MITOCHONDRIAL"/>
    <property type="match status" value="1"/>
</dbReference>
<dbReference type="Proteomes" id="UP000028545">
    <property type="component" value="Unassembled WGS sequence"/>
</dbReference>
<sequence>MSKAPEPPRRVFMEHGREYGYYDYLFPCDQLEEDKLDIFHHAILEAQQNKLYKAPVYFRHRSEPLPSSKDGEAKTFPRRAGRQVLDLGTGTGLWAMSMAEEYPDSLVFGVDFYDFLQPREILKTTYFCGHVNIEQNWEPLYHFVDWAIQKRRTEGNPKPEIDKTNWDLIYVRMMNGSIKDWPALYRKIYNHLTPGFGCVELVEIDWTPRSDDDTLPRNSNFEKWVGLLHKAMDRAGRSLRINPNTKNLLREAGFVDVEESTVKLYHNPWNRGGHTEQVGRWFNLGLTHGLQGLSLSPLTRILNMRESEVNELVGKVRHETCLLKHHGYCNLHIWTARRPAEPTGSTSHATSNPTSSHTGNNGPSNIPNATASSSSSGAGKKSQ</sequence>
<evidence type="ECO:0008006" key="5">
    <source>
        <dbReference type="Google" id="ProtNLM"/>
    </source>
</evidence>
<evidence type="ECO:0000313" key="3">
    <source>
        <dbReference type="EMBL" id="KEZ46013.1"/>
    </source>
</evidence>
<accession>A0A084GFA1</accession>